<proteinExistence type="inferred from homology"/>
<sequence length="341" mass="37745">MTKILVTGASGYIAKHIILQLLERGDTVRGSLRDLARGAHIRATMAVHVSDAVDLDEKLEFVALHLTDDAGWDEAMQGIDVLLHTASPVAIAQPKDENELIKPAMEGTLRALKAAQKASVKRVVMTSSVAAIVHHNDLGERDRLDERDWNDLDPKHATAYSKSKTYAERAAWDYIGNSEVEIDLTTINPGVVLGAPLDDTIGASISLIERIMQRKDPAVPHLGFACVDVRDVAKMHVTAMDTAASFGKRYIAVDRFVWFSEFAEILAVTFPKRNIITRRAPNWLIKILALFDADLRSVSQDLGVKREMNNHAAQQDLGIEFRDIKTSAIETAQYFIAKNLL</sequence>
<organism evidence="4">
    <name type="scientific">OCS116 cluster bacterium</name>
    <dbReference type="NCBI Taxonomy" id="2030921"/>
    <lineage>
        <taxon>Bacteria</taxon>
        <taxon>Pseudomonadati</taxon>
        <taxon>Pseudomonadota</taxon>
        <taxon>Alphaproteobacteria</taxon>
        <taxon>OCS116 cluster</taxon>
    </lineage>
</organism>
<dbReference type="PANTHER" id="PTHR10366:SF564">
    <property type="entry name" value="STEROL-4-ALPHA-CARBOXYLATE 3-DEHYDROGENASE, DECARBOXYLATING"/>
    <property type="match status" value="1"/>
</dbReference>
<evidence type="ECO:0000313" key="4">
    <source>
        <dbReference type="EMBL" id="PCI97972.1"/>
    </source>
</evidence>
<gene>
    <name evidence="4" type="ORF">COB13_14730</name>
</gene>
<dbReference type="InterPro" id="IPR036291">
    <property type="entry name" value="NAD(P)-bd_dom_sf"/>
</dbReference>
<dbReference type="EMBL" id="NVUS01000025">
    <property type="protein sequence ID" value="PCI97972.1"/>
    <property type="molecule type" value="Genomic_DNA"/>
</dbReference>
<protein>
    <submittedName>
        <fullName evidence="4">Dihydrokaempferol 4-reductase</fullName>
    </submittedName>
</protein>
<dbReference type="SUPFAM" id="SSF51735">
    <property type="entry name" value="NAD(P)-binding Rossmann-fold domains"/>
    <property type="match status" value="1"/>
</dbReference>
<dbReference type="Pfam" id="PF01370">
    <property type="entry name" value="Epimerase"/>
    <property type="match status" value="1"/>
</dbReference>
<evidence type="ECO:0000259" key="3">
    <source>
        <dbReference type="Pfam" id="PF01370"/>
    </source>
</evidence>
<dbReference type="PANTHER" id="PTHR10366">
    <property type="entry name" value="NAD DEPENDENT EPIMERASE/DEHYDRATASE"/>
    <property type="match status" value="1"/>
</dbReference>
<reference key="1">
    <citation type="submission" date="2017-08" db="EMBL/GenBank/DDBJ databases">
        <title>A dynamic microbial community with high functional redundancy inhabits the cold, oxic subseafloor aquifer.</title>
        <authorList>
            <person name="Tully B.J."/>
            <person name="Wheat C.G."/>
            <person name="Glazer B.T."/>
            <person name="Huber J.A."/>
        </authorList>
    </citation>
    <scope>NUCLEOTIDE SEQUENCE [LARGE SCALE GENOMIC DNA]</scope>
</reference>
<dbReference type="AlphaFoldDB" id="A0A2A4YT38"/>
<comment type="similarity">
    <text evidence="2">Belongs to the NAD(P)-dependent epimerase/dehydratase family. Dihydroflavonol-4-reductase subfamily.</text>
</comment>
<evidence type="ECO:0000256" key="1">
    <source>
        <dbReference type="ARBA" id="ARBA00023002"/>
    </source>
</evidence>
<name>A0A2A4YT38_9PROT</name>
<feature type="domain" description="NAD-dependent epimerase/dehydratase" evidence="3">
    <location>
        <begin position="4"/>
        <end position="245"/>
    </location>
</feature>
<dbReference type="InterPro" id="IPR050425">
    <property type="entry name" value="NAD(P)_dehydrat-like"/>
</dbReference>
<dbReference type="GO" id="GO:0016616">
    <property type="term" value="F:oxidoreductase activity, acting on the CH-OH group of donors, NAD or NADP as acceptor"/>
    <property type="evidence" value="ECO:0007669"/>
    <property type="project" value="TreeGrafter"/>
</dbReference>
<dbReference type="InterPro" id="IPR001509">
    <property type="entry name" value="Epimerase_deHydtase"/>
</dbReference>
<dbReference type="CDD" id="cd05227">
    <property type="entry name" value="AR_SDR_e"/>
    <property type="match status" value="1"/>
</dbReference>
<reference evidence="4" key="2">
    <citation type="journal article" date="2018" name="ISME J.">
        <title>A dynamic microbial community with high functional redundancy inhabits the cold, oxic subseafloor aquifer.</title>
        <authorList>
            <person name="Tully B.J."/>
            <person name="Wheat C.G."/>
            <person name="Glazer B.T."/>
            <person name="Huber J.A."/>
        </authorList>
    </citation>
    <scope>NUCLEOTIDE SEQUENCE</scope>
    <source>
        <strain evidence="4">NORP83</strain>
    </source>
</reference>
<accession>A0A2A4YT38</accession>
<dbReference type="FunFam" id="3.40.50.720:FF:000336">
    <property type="entry name" value="Aldehyde reductase"/>
    <property type="match status" value="1"/>
</dbReference>
<evidence type="ECO:0000256" key="2">
    <source>
        <dbReference type="ARBA" id="ARBA00023445"/>
    </source>
</evidence>
<comment type="caution">
    <text evidence="4">The sequence shown here is derived from an EMBL/GenBank/DDBJ whole genome shotgun (WGS) entry which is preliminary data.</text>
</comment>
<dbReference type="Gene3D" id="3.40.50.720">
    <property type="entry name" value="NAD(P)-binding Rossmann-like Domain"/>
    <property type="match status" value="1"/>
</dbReference>
<keyword evidence="1" id="KW-0560">Oxidoreductase</keyword>